<keyword evidence="1 2" id="KW-0694">RNA-binding</keyword>
<gene>
    <name evidence="4" type="ORF">Fmac_022152</name>
</gene>
<reference evidence="4 5" key="1">
    <citation type="submission" date="2024-08" db="EMBL/GenBank/DDBJ databases">
        <title>Insights into the chromosomal genome structure of Flemingia macrophylla.</title>
        <authorList>
            <person name="Ding Y."/>
            <person name="Zhao Y."/>
            <person name="Bi W."/>
            <person name="Wu M."/>
            <person name="Zhao G."/>
            <person name="Gong Y."/>
            <person name="Li W."/>
            <person name="Zhang P."/>
        </authorList>
    </citation>
    <scope>NUCLEOTIDE SEQUENCE [LARGE SCALE GENOMIC DNA]</scope>
    <source>
        <strain evidence="4">DYQJB</strain>
        <tissue evidence="4">Leaf</tissue>
    </source>
</reference>
<keyword evidence="5" id="KW-1185">Reference proteome</keyword>
<evidence type="ECO:0000256" key="2">
    <source>
        <dbReference type="PROSITE-ProRule" id="PRU00176"/>
    </source>
</evidence>
<dbReference type="InterPro" id="IPR000504">
    <property type="entry name" value="RRM_dom"/>
</dbReference>
<dbReference type="GO" id="GO:0003723">
    <property type="term" value="F:RNA binding"/>
    <property type="evidence" value="ECO:0007669"/>
    <property type="project" value="UniProtKB-UniRule"/>
</dbReference>
<dbReference type="PROSITE" id="PS50102">
    <property type="entry name" value="RRM"/>
    <property type="match status" value="1"/>
</dbReference>
<comment type="caution">
    <text evidence="4">The sequence shown here is derived from an EMBL/GenBank/DDBJ whole genome shotgun (WGS) entry which is preliminary data.</text>
</comment>
<dbReference type="InterPro" id="IPR052462">
    <property type="entry name" value="SLIRP/GR-RBP-like"/>
</dbReference>
<accession>A0ABD1LYX1</accession>
<evidence type="ECO:0000313" key="5">
    <source>
        <dbReference type="Proteomes" id="UP001603857"/>
    </source>
</evidence>
<dbReference type="InterPro" id="IPR035979">
    <property type="entry name" value="RBD_domain_sf"/>
</dbReference>
<sequence>MDGHDCNLISLDARIDELAIKGRIYEPMTCFSFFISIGFSDFVAPPNPIPVSAASSLPLAYSPPPTTSSPPPAGYLSAFGLSYDTNEPVLRDSFGQHGDIIEVKVICDHVTGKSRGYGFVRFVSDTTAAKARQEMNGQILDGRRIRVSYAHKG</sequence>
<dbReference type="Proteomes" id="UP001603857">
    <property type="component" value="Unassembled WGS sequence"/>
</dbReference>
<dbReference type="AlphaFoldDB" id="A0ABD1LYX1"/>
<organism evidence="4 5">
    <name type="scientific">Flemingia macrophylla</name>
    <dbReference type="NCBI Taxonomy" id="520843"/>
    <lineage>
        <taxon>Eukaryota</taxon>
        <taxon>Viridiplantae</taxon>
        <taxon>Streptophyta</taxon>
        <taxon>Embryophyta</taxon>
        <taxon>Tracheophyta</taxon>
        <taxon>Spermatophyta</taxon>
        <taxon>Magnoliopsida</taxon>
        <taxon>eudicotyledons</taxon>
        <taxon>Gunneridae</taxon>
        <taxon>Pentapetalae</taxon>
        <taxon>rosids</taxon>
        <taxon>fabids</taxon>
        <taxon>Fabales</taxon>
        <taxon>Fabaceae</taxon>
        <taxon>Papilionoideae</taxon>
        <taxon>50 kb inversion clade</taxon>
        <taxon>NPAAA clade</taxon>
        <taxon>indigoferoid/millettioid clade</taxon>
        <taxon>Phaseoleae</taxon>
        <taxon>Flemingia</taxon>
    </lineage>
</organism>
<evidence type="ECO:0000313" key="4">
    <source>
        <dbReference type="EMBL" id="KAL2328725.1"/>
    </source>
</evidence>
<dbReference type="EMBL" id="JBGMDY010000007">
    <property type="protein sequence ID" value="KAL2328725.1"/>
    <property type="molecule type" value="Genomic_DNA"/>
</dbReference>
<name>A0ABD1LYX1_9FABA</name>
<dbReference type="Gene3D" id="3.30.70.330">
    <property type="match status" value="1"/>
</dbReference>
<dbReference type="PANTHER" id="PTHR48027">
    <property type="entry name" value="HETEROGENEOUS NUCLEAR RIBONUCLEOPROTEIN 87F-RELATED"/>
    <property type="match status" value="1"/>
</dbReference>
<protein>
    <recommendedName>
        <fullName evidence="3">RRM domain-containing protein</fullName>
    </recommendedName>
</protein>
<dbReference type="SUPFAM" id="SSF54928">
    <property type="entry name" value="RNA-binding domain, RBD"/>
    <property type="match status" value="1"/>
</dbReference>
<evidence type="ECO:0000259" key="3">
    <source>
        <dbReference type="PROSITE" id="PS50102"/>
    </source>
</evidence>
<dbReference type="InterPro" id="IPR012677">
    <property type="entry name" value="Nucleotide-bd_a/b_plait_sf"/>
</dbReference>
<dbReference type="SMART" id="SM00360">
    <property type="entry name" value="RRM"/>
    <property type="match status" value="1"/>
</dbReference>
<dbReference type="Pfam" id="PF00076">
    <property type="entry name" value="RRM_1"/>
    <property type="match status" value="1"/>
</dbReference>
<feature type="domain" description="RRM" evidence="3">
    <location>
        <begin position="74"/>
        <end position="152"/>
    </location>
</feature>
<evidence type="ECO:0000256" key="1">
    <source>
        <dbReference type="ARBA" id="ARBA00022884"/>
    </source>
</evidence>
<proteinExistence type="predicted"/>